<sequence length="186" mass="21240">MYNGSYNNGMRPIYIDNIYSQTNTIGINNSINLQLALRSLVIFKIGKTYNNYKSDQSAAGLTSFKNYTDISRFGLTVNLPKSYTISTTFDHTKNNNLDKPIILWNAFATCRFLKNQQAEVKFSAMDILKQFQNISNSADQFGTTTRITNGLQQYFMLTLSYYPRKFGKAEVKKEWLSKCGKLLLLG</sequence>
<accession>A0ABS9SP99</accession>
<name>A0ABS9SP99_9BACT</name>
<gene>
    <name evidence="1" type="ORF">MKP09_20840</name>
</gene>
<keyword evidence="2" id="KW-1185">Reference proteome</keyword>
<dbReference type="EMBL" id="JAKWBL010000004">
    <property type="protein sequence ID" value="MCH5600190.1"/>
    <property type="molecule type" value="Genomic_DNA"/>
</dbReference>
<reference evidence="1 2" key="1">
    <citation type="submission" date="2022-02" db="EMBL/GenBank/DDBJ databases">
        <authorList>
            <person name="Min J."/>
        </authorList>
    </citation>
    <scope>NUCLEOTIDE SEQUENCE [LARGE SCALE GENOMIC DNA]</scope>
    <source>
        <strain evidence="1 2">GR10-1</strain>
    </source>
</reference>
<dbReference type="Proteomes" id="UP001202248">
    <property type="component" value="Unassembled WGS sequence"/>
</dbReference>
<organism evidence="1 2">
    <name type="scientific">Niabella ginsengisoli</name>
    <dbReference type="NCBI Taxonomy" id="522298"/>
    <lineage>
        <taxon>Bacteria</taxon>
        <taxon>Pseudomonadati</taxon>
        <taxon>Bacteroidota</taxon>
        <taxon>Chitinophagia</taxon>
        <taxon>Chitinophagales</taxon>
        <taxon>Chitinophagaceae</taxon>
        <taxon>Niabella</taxon>
    </lineage>
</organism>
<evidence type="ECO:0008006" key="3">
    <source>
        <dbReference type="Google" id="ProtNLM"/>
    </source>
</evidence>
<comment type="caution">
    <text evidence="1">The sequence shown here is derived from an EMBL/GenBank/DDBJ whole genome shotgun (WGS) entry which is preliminary data.</text>
</comment>
<dbReference type="RefSeq" id="WP_240832199.1">
    <property type="nucleotide sequence ID" value="NZ_JAKWBL010000004.1"/>
</dbReference>
<evidence type="ECO:0000313" key="2">
    <source>
        <dbReference type="Proteomes" id="UP001202248"/>
    </source>
</evidence>
<evidence type="ECO:0000313" key="1">
    <source>
        <dbReference type="EMBL" id="MCH5600190.1"/>
    </source>
</evidence>
<proteinExistence type="predicted"/>
<protein>
    <recommendedName>
        <fullName evidence="3">Outer membrane protein beta-barrel domain-containing protein</fullName>
    </recommendedName>
</protein>